<evidence type="ECO:0000313" key="3">
    <source>
        <dbReference type="Proteomes" id="UP000253628"/>
    </source>
</evidence>
<dbReference type="Gene3D" id="3.40.50.1820">
    <property type="entry name" value="alpha/beta hydrolase"/>
    <property type="match status" value="1"/>
</dbReference>
<dbReference type="AlphaFoldDB" id="A0A366H6V8"/>
<evidence type="ECO:0000313" key="2">
    <source>
        <dbReference type="EMBL" id="RBP37149.1"/>
    </source>
</evidence>
<dbReference type="GO" id="GO:0016787">
    <property type="term" value="F:hydrolase activity"/>
    <property type="evidence" value="ECO:0007669"/>
    <property type="project" value="InterPro"/>
</dbReference>
<dbReference type="PANTHER" id="PTHR47751">
    <property type="entry name" value="SUPERFAMILY HYDROLASE, PUTATIVE (AFU_ORTHOLOGUE AFUA_2G16580)-RELATED"/>
    <property type="match status" value="1"/>
</dbReference>
<protein>
    <recommendedName>
        <fullName evidence="1">Xaa-Pro dipeptidyl-peptidase-like domain-containing protein</fullName>
    </recommendedName>
</protein>
<dbReference type="EMBL" id="QNRQ01000010">
    <property type="protein sequence ID" value="RBP37149.1"/>
    <property type="molecule type" value="Genomic_DNA"/>
</dbReference>
<dbReference type="OrthoDB" id="9805123at2"/>
<dbReference type="InterPro" id="IPR029058">
    <property type="entry name" value="AB_hydrolase_fold"/>
</dbReference>
<dbReference type="Pfam" id="PF02129">
    <property type="entry name" value="Peptidase_S15"/>
    <property type="match status" value="1"/>
</dbReference>
<comment type="caution">
    <text evidence="2">The sequence shown here is derived from an EMBL/GenBank/DDBJ whole genome shotgun (WGS) entry which is preliminary data.</text>
</comment>
<feature type="domain" description="Xaa-Pro dipeptidyl-peptidase-like" evidence="1">
    <location>
        <begin position="78"/>
        <end position="207"/>
    </location>
</feature>
<gene>
    <name evidence="2" type="ORF">DFR37_110102</name>
</gene>
<dbReference type="InterPro" id="IPR006311">
    <property type="entry name" value="TAT_signal"/>
</dbReference>
<organism evidence="2 3">
    <name type="scientific">Eoetvoesiella caeni</name>
    <dbReference type="NCBI Taxonomy" id="645616"/>
    <lineage>
        <taxon>Bacteria</taxon>
        <taxon>Pseudomonadati</taxon>
        <taxon>Pseudomonadota</taxon>
        <taxon>Betaproteobacteria</taxon>
        <taxon>Burkholderiales</taxon>
        <taxon>Alcaligenaceae</taxon>
        <taxon>Eoetvoesiella</taxon>
    </lineage>
</organism>
<dbReference type="Proteomes" id="UP000253628">
    <property type="component" value="Unassembled WGS sequence"/>
</dbReference>
<keyword evidence="3" id="KW-1185">Reference proteome</keyword>
<dbReference type="InterPro" id="IPR051411">
    <property type="entry name" value="Polyketide_trans_af380"/>
</dbReference>
<dbReference type="SUPFAM" id="SSF53474">
    <property type="entry name" value="alpha/beta-Hydrolases"/>
    <property type="match status" value="1"/>
</dbReference>
<reference evidence="2 3" key="1">
    <citation type="submission" date="2018-06" db="EMBL/GenBank/DDBJ databases">
        <title>Genomic Encyclopedia of Type Strains, Phase IV (KMG-IV): sequencing the most valuable type-strain genomes for metagenomic binning, comparative biology and taxonomic classification.</title>
        <authorList>
            <person name="Goeker M."/>
        </authorList>
    </citation>
    <scope>NUCLEOTIDE SEQUENCE [LARGE SCALE GENOMIC DNA]</scope>
    <source>
        <strain evidence="2 3">DSM 25520</strain>
    </source>
</reference>
<dbReference type="RefSeq" id="WP_113934352.1">
    <property type="nucleotide sequence ID" value="NZ_JACCEU010000003.1"/>
</dbReference>
<dbReference type="PANTHER" id="PTHR47751:SF1">
    <property type="entry name" value="SUPERFAMILY HYDROLASE, PUTATIVE (AFU_ORTHOLOGUE AFUA_2G16580)-RELATED"/>
    <property type="match status" value="1"/>
</dbReference>
<dbReference type="PROSITE" id="PS51318">
    <property type="entry name" value="TAT"/>
    <property type="match status" value="1"/>
</dbReference>
<evidence type="ECO:0000259" key="1">
    <source>
        <dbReference type="Pfam" id="PF02129"/>
    </source>
</evidence>
<name>A0A366H6V8_9BURK</name>
<sequence>MNVVAEADRAVSRQEGADTGRRNLLKLTGLGIAAMTGAMTTGSAFAQRQESLGDKWDKTFPKSSRVNHTKVVFKNRYGITLAADLYQPKGTRGKLAALAVSGPFGAVKEQSSGLYAQTMAERGFITLAFDPSYTGESGGEPRNVASADINTEDFSAAVDFLGLHPNVDRNRIGVIGICGLSGMALTAASSDSRIKAVATASMYDMSRSISRGYKDGYTLEQRHKIIDYLSQQRWVDAENGRYGLGYHEVPFDANGNIVKGQRVLPETLPSNADPVLAAFFDYYRTPRGFHPRSINSTTAWTATTPVSFFGFPMYANVGMISPRPILLIAGENAHSRYYSEDVYKGASDPKELLIVPGADHVDLYDQADKIPFDRLTAYFNRHLV</sequence>
<dbReference type="InterPro" id="IPR000383">
    <property type="entry name" value="Xaa-Pro-like_dom"/>
</dbReference>
<accession>A0A366H6V8</accession>
<dbReference type="Gene3D" id="1.10.10.800">
    <property type="match status" value="1"/>
</dbReference>
<proteinExistence type="predicted"/>